<evidence type="ECO:0000313" key="2">
    <source>
        <dbReference type="Proteomes" id="UP000492821"/>
    </source>
</evidence>
<dbReference type="WBParaSite" id="Pan_g12394.t1">
    <property type="protein sequence ID" value="Pan_g12394.t1"/>
    <property type="gene ID" value="Pan_g12394"/>
</dbReference>
<keyword evidence="1" id="KW-0812">Transmembrane</keyword>
<keyword evidence="1" id="KW-1133">Transmembrane helix</keyword>
<evidence type="ECO:0000313" key="3">
    <source>
        <dbReference type="WBParaSite" id="Pan_g12394.t1"/>
    </source>
</evidence>
<accession>A0A7E4USQ4</accession>
<protein>
    <submittedName>
        <fullName evidence="3">Placenta-expressed transcript 1 protein</fullName>
    </submittedName>
</protein>
<organism evidence="2 3">
    <name type="scientific">Panagrellus redivivus</name>
    <name type="common">Microworm</name>
    <dbReference type="NCBI Taxonomy" id="6233"/>
    <lineage>
        <taxon>Eukaryota</taxon>
        <taxon>Metazoa</taxon>
        <taxon>Ecdysozoa</taxon>
        <taxon>Nematoda</taxon>
        <taxon>Chromadorea</taxon>
        <taxon>Rhabditida</taxon>
        <taxon>Tylenchina</taxon>
        <taxon>Panagrolaimomorpha</taxon>
        <taxon>Panagrolaimoidea</taxon>
        <taxon>Panagrolaimidae</taxon>
        <taxon>Panagrellus</taxon>
    </lineage>
</organism>
<name>A0A7E4USQ4_PANRE</name>
<reference evidence="3" key="2">
    <citation type="submission" date="2020-10" db="UniProtKB">
        <authorList>
            <consortium name="WormBaseParasite"/>
        </authorList>
    </citation>
    <scope>IDENTIFICATION</scope>
</reference>
<reference evidence="2" key="1">
    <citation type="journal article" date="2013" name="Genetics">
        <title>The draft genome and transcriptome of Panagrellus redivivus are shaped by the harsh demands of a free-living lifestyle.</title>
        <authorList>
            <person name="Srinivasan J."/>
            <person name="Dillman A.R."/>
            <person name="Macchietto M.G."/>
            <person name="Heikkinen L."/>
            <person name="Lakso M."/>
            <person name="Fracchia K.M."/>
            <person name="Antoshechkin I."/>
            <person name="Mortazavi A."/>
            <person name="Wong G."/>
            <person name="Sternberg P.W."/>
        </authorList>
    </citation>
    <scope>NUCLEOTIDE SEQUENCE [LARGE SCALE GENOMIC DNA]</scope>
    <source>
        <strain evidence="2">MT8872</strain>
    </source>
</reference>
<sequence length="284" mass="31565">MSKQARQGSQFFVFVLLVTLSSWFVEVLVANHTNCAILATGTCEVDNAATVEVFYEFVYTPHVLKLSYNSKGCGDRKNFNRIFQTLESAVVCFRHHTERSIIYVHQNIWLSLGTVHKLVFMEGAAAKTATSVIYVQVGKPSPNVASKLPTSTTNSISTWVGLPSMKHSRSASISSKEHPVFPKPHTGQQSVRIPVTPHSRRGREVLARFSEASLLRKGPIKDRAAADHVRSSSMSWNTGSILNTNSTVVASPVFPKPCFRNRLRLCNCGNEKMSSNWLWVLSKL</sequence>
<dbReference type="AlphaFoldDB" id="A0A7E4USQ4"/>
<evidence type="ECO:0000256" key="1">
    <source>
        <dbReference type="SAM" id="Phobius"/>
    </source>
</evidence>
<keyword evidence="1" id="KW-0472">Membrane</keyword>
<proteinExistence type="predicted"/>
<keyword evidence="2" id="KW-1185">Reference proteome</keyword>
<dbReference type="Proteomes" id="UP000492821">
    <property type="component" value="Unassembled WGS sequence"/>
</dbReference>
<feature type="transmembrane region" description="Helical" evidence="1">
    <location>
        <begin position="12"/>
        <end position="30"/>
    </location>
</feature>